<reference evidence="2" key="1">
    <citation type="submission" date="2018-11" db="EMBL/GenBank/DDBJ databases">
        <authorList>
            <person name="Grassa J C."/>
        </authorList>
    </citation>
    <scope>NUCLEOTIDE SEQUENCE [LARGE SCALE GENOMIC DNA]</scope>
</reference>
<dbReference type="SUPFAM" id="SSF56219">
    <property type="entry name" value="DNase I-like"/>
    <property type="match status" value="1"/>
</dbReference>
<dbReference type="EnsemblPlants" id="evm.model.07.1016">
    <property type="protein sequence ID" value="cds.evm.model.07.1016"/>
    <property type="gene ID" value="evm.TU.07.1016"/>
</dbReference>
<dbReference type="PANTHER" id="PTHR33710">
    <property type="entry name" value="BNAC02G09200D PROTEIN"/>
    <property type="match status" value="1"/>
</dbReference>
<feature type="region of interest" description="Disordered" evidence="1">
    <location>
        <begin position="62"/>
        <end position="87"/>
    </location>
</feature>
<dbReference type="PANTHER" id="PTHR33710:SF64">
    <property type="entry name" value="ENDONUCLEASE_EXONUCLEASE_PHOSPHATASE DOMAIN-CONTAINING PROTEIN"/>
    <property type="match status" value="1"/>
</dbReference>
<dbReference type="Proteomes" id="UP000596661">
    <property type="component" value="Chromosome 7"/>
</dbReference>
<feature type="compositionally biased region" description="Polar residues" evidence="1">
    <location>
        <begin position="62"/>
        <end position="75"/>
    </location>
</feature>
<dbReference type="AlphaFoldDB" id="A0A803Q0X6"/>
<dbReference type="Gene3D" id="3.60.10.10">
    <property type="entry name" value="Endonuclease/exonuclease/phosphatase"/>
    <property type="match status" value="1"/>
</dbReference>
<evidence type="ECO:0000313" key="2">
    <source>
        <dbReference type="EnsemblPlants" id="cds.evm.model.07.1016"/>
    </source>
</evidence>
<sequence>MAKKKKVGCKPGIRTPVVEEVEGDEEIAEIQVTETTADGLNLIVEMVVHDSITEPKAITSRENQAETLDFNSGSHGKSWGEETESEQERLRETVWNSTKKNWESFTRDKNITRDQKLLYTEPQIRDGIKIAQVDLEEVQEQEENWKLAIVCKVLAANPLGHDLDEQKEELAVYGEEQPKGMGLNKFGVCGLLETKINDDRIKDMINRKFSNWGYYTSPTIENRILIMWRKNYARVIVIKEDPQSVYCYVKMSGQSKAMCITFVYGYNTAEERKSLWADLMGVQIPAASWLVTGDFNALFEIDDRKGGNLVTLGDVEDATNWLGKSHLVPLIKTGSRFTWTNNQEGNKRIYSKIDHSFVNEEWVDNFPLTKAHYGWEVVSDHCVCIISMRVDENIGRKPFRYYNFWADHQEFKKVVMEDWSRLVQAVGLKSLFLKLMHLKHKLKKFNKEVIGDIGKNYQEAKDRYM</sequence>
<evidence type="ECO:0000313" key="3">
    <source>
        <dbReference type="Proteomes" id="UP000596661"/>
    </source>
</evidence>
<dbReference type="InterPro" id="IPR036691">
    <property type="entry name" value="Endo/exonu/phosph_ase_sf"/>
</dbReference>
<accession>A0A803Q0X6</accession>
<dbReference type="EMBL" id="UZAU01000654">
    <property type="status" value="NOT_ANNOTATED_CDS"/>
    <property type="molecule type" value="Genomic_DNA"/>
</dbReference>
<proteinExistence type="predicted"/>
<organism evidence="2 3">
    <name type="scientific">Cannabis sativa</name>
    <name type="common">Hemp</name>
    <name type="synonym">Marijuana</name>
    <dbReference type="NCBI Taxonomy" id="3483"/>
    <lineage>
        <taxon>Eukaryota</taxon>
        <taxon>Viridiplantae</taxon>
        <taxon>Streptophyta</taxon>
        <taxon>Embryophyta</taxon>
        <taxon>Tracheophyta</taxon>
        <taxon>Spermatophyta</taxon>
        <taxon>Magnoliopsida</taxon>
        <taxon>eudicotyledons</taxon>
        <taxon>Gunneridae</taxon>
        <taxon>Pentapetalae</taxon>
        <taxon>rosids</taxon>
        <taxon>fabids</taxon>
        <taxon>Rosales</taxon>
        <taxon>Cannabaceae</taxon>
        <taxon>Cannabis</taxon>
    </lineage>
</organism>
<name>A0A803Q0X6_CANSA</name>
<reference evidence="2" key="2">
    <citation type="submission" date="2021-03" db="UniProtKB">
        <authorList>
            <consortium name="EnsemblPlants"/>
        </authorList>
    </citation>
    <scope>IDENTIFICATION</scope>
</reference>
<keyword evidence="3" id="KW-1185">Reference proteome</keyword>
<evidence type="ECO:0000256" key="1">
    <source>
        <dbReference type="SAM" id="MobiDB-lite"/>
    </source>
</evidence>
<protein>
    <recommendedName>
        <fullName evidence="4">Endonuclease/exonuclease/phosphatase domain-containing protein</fullName>
    </recommendedName>
</protein>
<dbReference type="Gramene" id="evm.model.07.1016">
    <property type="protein sequence ID" value="cds.evm.model.07.1016"/>
    <property type="gene ID" value="evm.TU.07.1016"/>
</dbReference>
<evidence type="ECO:0008006" key="4">
    <source>
        <dbReference type="Google" id="ProtNLM"/>
    </source>
</evidence>